<dbReference type="EMBL" id="CP042306">
    <property type="protein sequence ID" value="QDZ07302.1"/>
    <property type="molecule type" value="Genomic_DNA"/>
</dbReference>
<dbReference type="Proteomes" id="UP000315673">
    <property type="component" value="Chromosome"/>
</dbReference>
<protein>
    <submittedName>
        <fullName evidence="2">Uncharacterized protein</fullName>
    </submittedName>
</protein>
<feature type="region of interest" description="Disordered" evidence="1">
    <location>
        <begin position="1"/>
        <end position="21"/>
    </location>
</feature>
<evidence type="ECO:0000313" key="2">
    <source>
        <dbReference type="EMBL" id="QDZ07302.1"/>
    </source>
</evidence>
<dbReference type="InterPro" id="IPR046736">
    <property type="entry name" value="DUF6628"/>
</dbReference>
<proteinExistence type="predicted"/>
<evidence type="ECO:0000256" key="1">
    <source>
        <dbReference type="SAM" id="MobiDB-lite"/>
    </source>
</evidence>
<dbReference type="OrthoDB" id="7410293at2"/>
<dbReference type="KEGG" id="spai:FPZ24_07275"/>
<gene>
    <name evidence="2" type="ORF">FPZ24_07275</name>
</gene>
<dbReference type="RefSeq" id="WP_146570604.1">
    <property type="nucleotide sequence ID" value="NZ_CP042306.1"/>
</dbReference>
<dbReference type="AlphaFoldDB" id="A0A5B8LI40"/>
<reference evidence="2 3" key="1">
    <citation type="submission" date="2019-07" db="EMBL/GenBank/DDBJ databases">
        <title>Full genome sequence of Sphingomonas sp. 4R-6-7(HKS19).</title>
        <authorList>
            <person name="Im W.-T."/>
        </authorList>
    </citation>
    <scope>NUCLEOTIDE SEQUENCE [LARGE SCALE GENOMIC DNA]</scope>
    <source>
        <strain evidence="2 3">HKS19</strain>
    </source>
</reference>
<name>A0A5B8LI40_9SPHN</name>
<keyword evidence="3" id="KW-1185">Reference proteome</keyword>
<accession>A0A5B8LI40</accession>
<dbReference type="Pfam" id="PF20333">
    <property type="entry name" value="DUF6628"/>
    <property type="match status" value="1"/>
</dbReference>
<feature type="compositionally biased region" description="Pro residues" evidence="1">
    <location>
        <begin position="1"/>
        <end position="20"/>
    </location>
</feature>
<sequence length="147" mass="15130">MTTLPAPSPAPNPTTLPHPLPEATGDRLLLLAIRRMGAHGLADAHVAQTFVVAFGSGFRRPLVLARAFMAELAATATTTIAIAPCCCARMTWAEAALLTAIGHAERRPDAARLLLADVMAERRADAIVASAAALSAAFADLGLPIGG</sequence>
<organism evidence="2 3">
    <name type="scientific">Sphingomonas panacisoli</name>
    <dbReference type="NCBI Taxonomy" id="1813879"/>
    <lineage>
        <taxon>Bacteria</taxon>
        <taxon>Pseudomonadati</taxon>
        <taxon>Pseudomonadota</taxon>
        <taxon>Alphaproteobacteria</taxon>
        <taxon>Sphingomonadales</taxon>
        <taxon>Sphingomonadaceae</taxon>
        <taxon>Sphingomonas</taxon>
    </lineage>
</organism>
<evidence type="ECO:0000313" key="3">
    <source>
        <dbReference type="Proteomes" id="UP000315673"/>
    </source>
</evidence>